<dbReference type="Proteomes" id="UP000279994">
    <property type="component" value="Unassembled WGS sequence"/>
</dbReference>
<gene>
    <name evidence="6" type="ORF">EFL26_19575</name>
</gene>
<keyword evidence="7" id="KW-1185">Reference proteome</keyword>
<dbReference type="InterPro" id="IPR029016">
    <property type="entry name" value="GAF-like_dom_sf"/>
</dbReference>
<sequence>MDEISGASPTPEGPQPLDLSAAYAELQNLILDGPDVTEFLHQLSVLAAAIVPGAHCGITLRRDGQLTTVASSDEVAMRMDELQYVHGRGPCLEAIHLGTRIEVPDMSTESRWGDYPGYALSNGVHSVFSLPLTFDGHTRGALNLFATATHGFTDPDITHAEAFTAQAVTALTILLRHASHIVLDDELHEALTTRAVIDQALGILMVTRKIGAHEAFEILRHASQNSNRKVSTVAAELIETMTGHPPEPPRPLAQRP</sequence>
<evidence type="ECO:0000256" key="1">
    <source>
        <dbReference type="ARBA" id="ARBA00022679"/>
    </source>
</evidence>
<dbReference type="SUPFAM" id="SSF55781">
    <property type="entry name" value="GAF domain-like"/>
    <property type="match status" value="1"/>
</dbReference>
<dbReference type="Pfam" id="PF13185">
    <property type="entry name" value="GAF_2"/>
    <property type="match status" value="1"/>
</dbReference>
<dbReference type="Gene3D" id="1.10.10.10">
    <property type="entry name" value="Winged helix-like DNA-binding domain superfamily/Winged helix DNA-binding domain"/>
    <property type="match status" value="1"/>
</dbReference>
<dbReference type="SMART" id="SM01012">
    <property type="entry name" value="ANTAR"/>
    <property type="match status" value="1"/>
</dbReference>
<dbReference type="AlphaFoldDB" id="A0A3N0GIH7"/>
<comment type="caution">
    <text evidence="6">The sequence shown here is derived from an EMBL/GenBank/DDBJ whole genome shotgun (WGS) entry which is preliminary data.</text>
</comment>
<keyword evidence="3" id="KW-0805">Transcription regulation</keyword>
<evidence type="ECO:0000259" key="5">
    <source>
        <dbReference type="PROSITE" id="PS50921"/>
    </source>
</evidence>
<dbReference type="Pfam" id="PF03861">
    <property type="entry name" value="ANTAR"/>
    <property type="match status" value="1"/>
</dbReference>
<dbReference type="InterPro" id="IPR003018">
    <property type="entry name" value="GAF"/>
</dbReference>
<evidence type="ECO:0000256" key="3">
    <source>
        <dbReference type="ARBA" id="ARBA00023015"/>
    </source>
</evidence>
<dbReference type="GO" id="GO:0003723">
    <property type="term" value="F:RNA binding"/>
    <property type="evidence" value="ECO:0007669"/>
    <property type="project" value="InterPro"/>
</dbReference>
<keyword evidence="1" id="KW-0808">Transferase</keyword>
<dbReference type="Gene3D" id="3.30.450.40">
    <property type="match status" value="1"/>
</dbReference>
<dbReference type="GO" id="GO:0016301">
    <property type="term" value="F:kinase activity"/>
    <property type="evidence" value="ECO:0007669"/>
    <property type="project" value="UniProtKB-KW"/>
</dbReference>
<evidence type="ECO:0000256" key="2">
    <source>
        <dbReference type="ARBA" id="ARBA00022777"/>
    </source>
</evidence>
<keyword evidence="4" id="KW-0804">Transcription</keyword>
<dbReference type="PIRSF" id="PIRSF036625">
    <property type="entry name" value="GAF_ANTAR"/>
    <property type="match status" value="1"/>
</dbReference>
<dbReference type="InterPro" id="IPR011006">
    <property type="entry name" value="CheY-like_superfamily"/>
</dbReference>
<dbReference type="InterPro" id="IPR036388">
    <property type="entry name" value="WH-like_DNA-bd_sf"/>
</dbReference>
<evidence type="ECO:0000313" key="7">
    <source>
        <dbReference type="Proteomes" id="UP000279994"/>
    </source>
</evidence>
<protein>
    <submittedName>
        <fullName evidence="6">ANTAR domain-containing protein</fullName>
    </submittedName>
</protein>
<evidence type="ECO:0000313" key="6">
    <source>
        <dbReference type="EMBL" id="RNM12285.1"/>
    </source>
</evidence>
<feature type="domain" description="ANTAR" evidence="5">
    <location>
        <begin position="177"/>
        <end position="238"/>
    </location>
</feature>
<keyword evidence="2" id="KW-0418">Kinase</keyword>
<reference evidence="6 7" key="1">
    <citation type="submission" date="2018-11" db="EMBL/GenBank/DDBJ databases">
        <authorList>
            <person name="Li F."/>
        </authorList>
    </citation>
    <scope>NUCLEOTIDE SEQUENCE [LARGE SCALE GENOMIC DNA]</scope>
    <source>
        <strain evidence="6 7">Gsoil 818</strain>
    </source>
</reference>
<dbReference type="InterPro" id="IPR012074">
    <property type="entry name" value="GAF_ANTAR"/>
</dbReference>
<name>A0A3N0GIH7_9ACTN</name>
<proteinExistence type="predicted"/>
<dbReference type="RefSeq" id="WP_123224609.1">
    <property type="nucleotide sequence ID" value="NZ_RJSF01000045.1"/>
</dbReference>
<accession>A0A3N0GIH7</accession>
<organism evidence="6 7">
    <name type="scientific">Nocardioides pocheonensis</name>
    <dbReference type="NCBI Taxonomy" id="661485"/>
    <lineage>
        <taxon>Bacteria</taxon>
        <taxon>Bacillati</taxon>
        <taxon>Actinomycetota</taxon>
        <taxon>Actinomycetes</taxon>
        <taxon>Propionibacteriales</taxon>
        <taxon>Nocardioidaceae</taxon>
        <taxon>Nocardioides</taxon>
    </lineage>
</organism>
<dbReference type="OrthoDB" id="7466251at2"/>
<dbReference type="PROSITE" id="PS50921">
    <property type="entry name" value="ANTAR"/>
    <property type="match status" value="1"/>
</dbReference>
<evidence type="ECO:0000256" key="4">
    <source>
        <dbReference type="ARBA" id="ARBA00023163"/>
    </source>
</evidence>
<dbReference type="InterPro" id="IPR005561">
    <property type="entry name" value="ANTAR"/>
</dbReference>
<dbReference type="SUPFAM" id="SSF52172">
    <property type="entry name" value="CheY-like"/>
    <property type="match status" value="1"/>
</dbReference>
<dbReference type="EMBL" id="RJSF01000045">
    <property type="protein sequence ID" value="RNM12285.1"/>
    <property type="molecule type" value="Genomic_DNA"/>
</dbReference>